<dbReference type="EMBL" id="KZ819535">
    <property type="protein sequence ID" value="PWN38798.1"/>
    <property type="molecule type" value="Genomic_DNA"/>
</dbReference>
<protein>
    <submittedName>
        <fullName evidence="2">Uncharacterized protein</fullName>
    </submittedName>
</protein>
<feature type="compositionally biased region" description="Polar residues" evidence="1">
    <location>
        <begin position="162"/>
        <end position="178"/>
    </location>
</feature>
<dbReference type="RefSeq" id="XP_025365958.1">
    <property type="nucleotide sequence ID" value="XM_025515018.1"/>
</dbReference>
<keyword evidence="3" id="KW-1185">Reference proteome</keyword>
<evidence type="ECO:0000313" key="2">
    <source>
        <dbReference type="EMBL" id="PWN38798.1"/>
    </source>
</evidence>
<reference evidence="2 3" key="1">
    <citation type="journal article" date="2018" name="Mol. Biol. Evol.">
        <title>Broad Genomic Sampling Reveals a Smut Pathogenic Ancestry of the Fungal Clade Ustilaginomycotina.</title>
        <authorList>
            <person name="Kijpornyongpan T."/>
            <person name="Mondo S.J."/>
            <person name="Barry K."/>
            <person name="Sandor L."/>
            <person name="Lee J."/>
            <person name="Lipzen A."/>
            <person name="Pangilinan J."/>
            <person name="LaButti K."/>
            <person name="Hainaut M."/>
            <person name="Henrissat B."/>
            <person name="Grigoriev I.V."/>
            <person name="Spatafora J.W."/>
            <person name="Aime M.C."/>
        </authorList>
    </citation>
    <scope>NUCLEOTIDE SEQUENCE [LARGE SCALE GENOMIC DNA]</scope>
    <source>
        <strain evidence="2 3">MCA 4658</strain>
    </source>
</reference>
<sequence>MSTRHPDQPKQGPAKRLPWVRKTGPVAHSKPSLDAKRKRVPTTYGRSRSGRTDNGAISKGSSLLAKHDSAAASPPASSMTTNVHSPLVDFSPEEREELRRLFGEHPAPHPWNEGHASHLVGPPWHPASHLTEARRAPSPLVELSAEEAEELHQLFNSPPPSSLRSTQGSGQTRFHSTE</sequence>
<accession>A0A316VP03</accession>
<organism evidence="2 3">
    <name type="scientific">Ceraceosorus guamensis</name>
    <dbReference type="NCBI Taxonomy" id="1522189"/>
    <lineage>
        <taxon>Eukaryota</taxon>
        <taxon>Fungi</taxon>
        <taxon>Dikarya</taxon>
        <taxon>Basidiomycota</taxon>
        <taxon>Ustilaginomycotina</taxon>
        <taxon>Exobasidiomycetes</taxon>
        <taxon>Ceraceosorales</taxon>
        <taxon>Ceraceosoraceae</taxon>
        <taxon>Ceraceosorus</taxon>
    </lineage>
</organism>
<feature type="region of interest" description="Disordered" evidence="1">
    <location>
        <begin position="1"/>
        <end position="178"/>
    </location>
</feature>
<feature type="compositionally biased region" description="Basic and acidic residues" evidence="1">
    <location>
        <begin position="92"/>
        <end position="107"/>
    </location>
</feature>
<dbReference type="OrthoDB" id="10527493at2759"/>
<dbReference type="GeneID" id="37036888"/>
<gene>
    <name evidence="2" type="ORF">IE81DRAFT_327130</name>
</gene>
<proteinExistence type="predicted"/>
<dbReference type="AlphaFoldDB" id="A0A316VP03"/>
<evidence type="ECO:0000256" key="1">
    <source>
        <dbReference type="SAM" id="MobiDB-lite"/>
    </source>
</evidence>
<dbReference type="Proteomes" id="UP000245783">
    <property type="component" value="Unassembled WGS sequence"/>
</dbReference>
<name>A0A316VP03_9BASI</name>
<dbReference type="InParanoid" id="A0A316VP03"/>
<evidence type="ECO:0000313" key="3">
    <source>
        <dbReference type="Proteomes" id="UP000245783"/>
    </source>
</evidence>